<accession>A0ABX8N4V9</accession>
<proteinExistence type="inferred from homology"/>
<dbReference type="InterPro" id="IPR007712">
    <property type="entry name" value="RelE/ParE_toxin"/>
</dbReference>
<sequence>MNSSPRPNATASYNLEFDPRAQKEFRKLEPQLRLQFAKKLKERLVRPKVEKDKLTSMANCYKIKLKSAGYRLVYEVIDHRVVVLVVAVGKREGCAVYEVARTRLS</sequence>
<gene>
    <name evidence="2" type="ORF">KSS94_21145</name>
</gene>
<dbReference type="Pfam" id="PF05016">
    <property type="entry name" value="ParE_toxin"/>
    <property type="match status" value="1"/>
</dbReference>
<dbReference type="RefSeq" id="WP_217840006.1">
    <property type="nucleotide sequence ID" value="NZ_CP077076.1"/>
</dbReference>
<evidence type="ECO:0000313" key="3">
    <source>
        <dbReference type="Proteomes" id="UP001046350"/>
    </source>
</evidence>
<reference evidence="2" key="1">
    <citation type="journal article" date="2021" name="Microorganisms">
        <title>The Ever-Expanding Pseudomonas Genus: Description of 43 New Species and Partition of the Pseudomonas putida Group.</title>
        <authorList>
            <person name="Girard L."/>
            <person name="Lood C."/>
            <person name="Hofte M."/>
            <person name="Vandamme P."/>
            <person name="Rokni-Zadeh H."/>
            <person name="van Noort V."/>
            <person name="Lavigne R."/>
            <person name="De Mot R."/>
        </authorList>
    </citation>
    <scope>NUCLEOTIDE SEQUENCE</scope>
    <source>
        <strain evidence="2">COW40</strain>
    </source>
</reference>
<protein>
    <submittedName>
        <fullName evidence="2">Type II toxin-antitoxin system RelE/ParE family toxin</fullName>
    </submittedName>
</protein>
<name>A0ABX8N4V9_9PSED</name>
<organism evidence="2 3">
    <name type="scientific">Pseudomonas fakonensis</name>
    <dbReference type="NCBI Taxonomy" id="2842355"/>
    <lineage>
        <taxon>Bacteria</taxon>
        <taxon>Pseudomonadati</taxon>
        <taxon>Pseudomonadota</taxon>
        <taxon>Gammaproteobacteria</taxon>
        <taxon>Pseudomonadales</taxon>
        <taxon>Pseudomonadaceae</taxon>
        <taxon>Pseudomonas</taxon>
    </lineage>
</organism>
<evidence type="ECO:0000313" key="2">
    <source>
        <dbReference type="EMBL" id="QXH50427.1"/>
    </source>
</evidence>
<dbReference type="NCBIfam" id="TIGR02385">
    <property type="entry name" value="RelE_StbE"/>
    <property type="match status" value="1"/>
</dbReference>
<dbReference type="PANTHER" id="PTHR35601:SF1">
    <property type="entry name" value="TOXIN RELE"/>
    <property type="match status" value="1"/>
</dbReference>
<keyword evidence="3" id="KW-1185">Reference proteome</keyword>
<dbReference type="PANTHER" id="PTHR35601">
    <property type="entry name" value="TOXIN RELE"/>
    <property type="match status" value="1"/>
</dbReference>
<comment type="similarity">
    <text evidence="1">Belongs to the RelE toxin family.</text>
</comment>
<evidence type="ECO:0000256" key="1">
    <source>
        <dbReference type="ARBA" id="ARBA00006226"/>
    </source>
</evidence>
<dbReference type="EMBL" id="CP077076">
    <property type="protein sequence ID" value="QXH50427.1"/>
    <property type="molecule type" value="Genomic_DNA"/>
</dbReference>
<dbReference type="Proteomes" id="UP001046350">
    <property type="component" value="Chromosome"/>
</dbReference>